<keyword evidence="1" id="KW-0732">Signal</keyword>
<reference evidence="3" key="1">
    <citation type="submission" date="2015-03" db="EMBL/GenBank/DDBJ databases">
        <authorList>
            <consortium name="Pathogen Informatics"/>
        </authorList>
    </citation>
    <scope>NUCLEOTIDE SEQUENCE [LARGE SCALE GENOMIC DNA]</scope>
    <source>
        <strain evidence="3">R148</strain>
    </source>
</reference>
<evidence type="ECO:0000256" key="1">
    <source>
        <dbReference type="SAM" id="SignalP"/>
    </source>
</evidence>
<evidence type="ECO:0000313" key="3">
    <source>
        <dbReference type="Proteomes" id="UP000043316"/>
    </source>
</evidence>
<gene>
    <name evidence="2" type="ORF">ERS008476_00507</name>
</gene>
<proteinExistence type="predicted"/>
<dbReference type="AlphaFoldDB" id="A0A0H5LR99"/>
<dbReference type="EMBL" id="CWJI01000001">
    <property type="protein sequence ID" value="CRY53608.1"/>
    <property type="molecule type" value="Genomic_DNA"/>
</dbReference>
<name>A0A0H5LR99_YERIN</name>
<evidence type="ECO:0008006" key="4">
    <source>
        <dbReference type="Google" id="ProtNLM"/>
    </source>
</evidence>
<dbReference type="Proteomes" id="UP000043316">
    <property type="component" value="Unassembled WGS sequence"/>
</dbReference>
<feature type="signal peptide" evidence="1">
    <location>
        <begin position="1"/>
        <end position="28"/>
    </location>
</feature>
<feature type="chain" id="PRO_5005221079" description="Secreted protein" evidence="1">
    <location>
        <begin position="29"/>
        <end position="88"/>
    </location>
</feature>
<sequence>MNILTAIRKIIVPAICFLSVFAALPSHAAPSESQTYICSGAHGDATDSGLWDWTFTANSEADAVNQAKAKYMLTTPGAWVNVFFCRLQ</sequence>
<evidence type="ECO:0000313" key="2">
    <source>
        <dbReference type="EMBL" id="CRY53608.1"/>
    </source>
</evidence>
<organism evidence="2 3">
    <name type="scientific">Yersinia intermedia</name>
    <dbReference type="NCBI Taxonomy" id="631"/>
    <lineage>
        <taxon>Bacteria</taxon>
        <taxon>Pseudomonadati</taxon>
        <taxon>Pseudomonadota</taxon>
        <taxon>Gammaproteobacteria</taxon>
        <taxon>Enterobacterales</taxon>
        <taxon>Yersiniaceae</taxon>
        <taxon>Yersinia</taxon>
    </lineage>
</organism>
<accession>A0A0H5LR99</accession>
<protein>
    <recommendedName>
        <fullName evidence="4">Secreted protein</fullName>
    </recommendedName>
</protein>